<dbReference type="AlphaFoldDB" id="A0A371H1U8"/>
<dbReference type="InterPro" id="IPR036397">
    <property type="entry name" value="RNaseH_sf"/>
</dbReference>
<dbReference type="InterPro" id="IPR012337">
    <property type="entry name" value="RNaseH-like_sf"/>
</dbReference>
<dbReference type="InterPro" id="IPR039537">
    <property type="entry name" value="Retrotran_Ty1/copia-like"/>
</dbReference>
<accession>A0A371H1U8</accession>
<evidence type="ECO:0000313" key="2">
    <source>
        <dbReference type="EMBL" id="RDX96761.1"/>
    </source>
</evidence>
<dbReference type="GO" id="GO:0015074">
    <property type="term" value="P:DNA integration"/>
    <property type="evidence" value="ECO:0007669"/>
    <property type="project" value="InterPro"/>
</dbReference>
<feature type="domain" description="Integrase catalytic" evidence="1">
    <location>
        <begin position="106"/>
        <end position="212"/>
    </location>
</feature>
<name>A0A371H1U8_MUCPR</name>
<keyword evidence="3" id="KW-1185">Reference proteome</keyword>
<dbReference type="Proteomes" id="UP000257109">
    <property type="component" value="Unassembled WGS sequence"/>
</dbReference>
<feature type="non-terminal residue" evidence="2">
    <location>
        <position position="330"/>
    </location>
</feature>
<dbReference type="InterPro" id="IPR001584">
    <property type="entry name" value="Integrase_cat-core"/>
</dbReference>
<proteinExistence type="predicted"/>
<dbReference type="EMBL" id="QJKJ01003823">
    <property type="protein sequence ID" value="RDX96761.1"/>
    <property type="molecule type" value="Genomic_DNA"/>
</dbReference>
<gene>
    <name evidence="2" type="ORF">CR513_20546</name>
</gene>
<dbReference type="GO" id="GO:0003676">
    <property type="term" value="F:nucleic acid binding"/>
    <property type="evidence" value="ECO:0007669"/>
    <property type="project" value="InterPro"/>
</dbReference>
<dbReference type="OrthoDB" id="103796at2759"/>
<sequence>MEMSNITAKLKSLKLESGEDLIVHLVLISLPTHFGIRKGRTLRMLRKGLLNERKLGAERVKDVLELIHTDICGPFPTASWNGQQYFITFIDDYSRYVELQFGKKIKAVRSDRGGEYYGRYDGSREQCPRPFALFLKKCGIVPQYTMPGKPSMNGVVERRNRTLKDMVRSMISHSSLPESLWGEALKIAVHILNRVPTKAVNKALYELWTGKRPSINHFHIWGNARILEEVEFGKEENIRNVVFEEESVDDVGQILVPITVQETTPVIGDNVQTIVPNIVPEQDYDEVLPQPPIEQPQQPQQVPLRRSIRERRHAIPDDYIVFLQEHEDGI</sequence>
<dbReference type="SUPFAM" id="SSF53098">
    <property type="entry name" value="Ribonuclease H-like"/>
    <property type="match status" value="1"/>
</dbReference>
<dbReference type="PROSITE" id="PS50994">
    <property type="entry name" value="INTEGRASE"/>
    <property type="match status" value="1"/>
</dbReference>
<protein>
    <recommendedName>
        <fullName evidence="1">Integrase catalytic domain-containing protein</fullName>
    </recommendedName>
</protein>
<comment type="caution">
    <text evidence="2">The sequence shown here is derived from an EMBL/GenBank/DDBJ whole genome shotgun (WGS) entry which is preliminary data.</text>
</comment>
<feature type="non-terminal residue" evidence="2">
    <location>
        <position position="1"/>
    </location>
</feature>
<evidence type="ECO:0000313" key="3">
    <source>
        <dbReference type="Proteomes" id="UP000257109"/>
    </source>
</evidence>
<dbReference type="PANTHER" id="PTHR42648">
    <property type="entry name" value="TRANSPOSASE, PUTATIVE-RELATED"/>
    <property type="match status" value="1"/>
</dbReference>
<reference evidence="2" key="1">
    <citation type="submission" date="2018-05" db="EMBL/GenBank/DDBJ databases">
        <title>Draft genome of Mucuna pruriens seed.</title>
        <authorList>
            <person name="Nnadi N.E."/>
            <person name="Vos R."/>
            <person name="Hasami M.H."/>
            <person name="Devisetty U.K."/>
            <person name="Aguiy J.C."/>
        </authorList>
    </citation>
    <scope>NUCLEOTIDE SEQUENCE [LARGE SCALE GENOMIC DNA]</scope>
    <source>
        <strain evidence="2">JCA_2017</strain>
    </source>
</reference>
<evidence type="ECO:0000259" key="1">
    <source>
        <dbReference type="PROSITE" id="PS50994"/>
    </source>
</evidence>
<dbReference type="Gene3D" id="3.30.420.10">
    <property type="entry name" value="Ribonuclease H-like superfamily/Ribonuclease H"/>
    <property type="match status" value="1"/>
</dbReference>
<organism evidence="2 3">
    <name type="scientific">Mucuna pruriens</name>
    <name type="common">Velvet bean</name>
    <name type="synonym">Dolichos pruriens</name>
    <dbReference type="NCBI Taxonomy" id="157652"/>
    <lineage>
        <taxon>Eukaryota</taxon>
        <taxon>Viridiplantae</taxon>
        <taxon>Streptophyta</taxon>
        <taxon>Embryophyta</taxon>
        <taxon>Tracheophyta</taxon>
        <taxon>Spermatophyta</taxon>
        <taxon>Magnoliopsida</taxon>
        <taxon>eudicotyledons</taxon>
        <taxon>Gunneridae</taxon>
        <taxon>Pentapetalae</taxon>
        <taxon>rosids</taxon>
        <taxon>fabids</taxon>
        <taxon>Fabales</taxon>
        <taxon>Fabaceae</taxon>
        <taxon>Papilionoideae</taxon>
        <taxon>50 kb inversion clade</taxon>
        <taxon>NPAAA clade</taxon>
        <taxon>indigoferoid/millettioid clade</taxon>
        <taxon>Phaseoleae</taxon>
        <taxon>Mucuna</taxon>
    </lineage>
</organism>
<dbReference type="PANTHER" id="PTHR42648:SF28">
    <property type="entry name" value="TRANSPOSON-ENCODED PROTEIN WITH RIBONUCLEASE H-LIKE AND RETROVIRUS ZINC FINGER-LIKE DOMAINS"/>
    <property type="match status" value="1"/>
</dbReference>